<dbReference type="InterPro" id="IPR016186">
    <property type="entry name" value="C-type_lectin-like/link_sf"/>
</dbReference>
<accession>A0A6J8APT6</accession>
<keyword evidence="4" id="KW-1185">Reference proteome</keyword>
<feature type="compositionally biased region" description="Basic and acidic residues" evidence="1">
    <location>
        <begin position="460"/>
        <end position="472"/>
    </location>
</feature>
<feature type="region of interest" description="Disordered" evidence="1">
    <location>
        <begin position="460"/>
        <end position="512"/>
    </location>
</feature>
<dbReference type="OrthoDB" id="6177906at2759"/>
<feature type="transmembrane region" description="Helical" evidence="2">
    <location>
        <begin position="350"/>
        <end position="370"/>
    </location>
</feature>
<evidence type="ECO:0000256" key="2">
    <source>
        <dbReference type="SAM" id="Phobius"/>
    </source>
</evidence>
<keyword evidence="2" id="KW-0472">Membrane</keyword>
<evidence type="ECO:0000256" key="1">
    <source>
        <dbReference type="SAM" id="MobiDB-lite"/>
    </source>
</evidence>
<protein>
    <recommendedName>
        <fullName evidence="5">C-type lectin domain-containing protein</fullName>
    </recommendedName>
</protein>
<dbReference type="AlphaFoldDB" id="A0A6J8APT6"/>
<dbReference type="SUPFAM" id="SSF56436">
    <property type="entry name" value="C-type lectin-like"/>
    <property type="match status" value="1"/>
</dbReference>
<sequence length="533" mass="60286">MQYFHSFLALVEIIQQRSNWIEANTECVDIGGRLAHVDELHQSTCANNSINVWLGKYNQERLTPWIANMEVDLSNEDYRMDCITAMCTGNNTTFRAVNCSENKVVYCQSKDYIIRYNESNTQAKSEITCKSRTNHLVSKGIYDLCEKERNTPEFWTEIKRFRYNDTGRLTDIVKCVYVRCQDRSDQETFEYCRRPLDGFACNINGTSDNVTAVKPSPKSAFASAIISSSYSSSLHLGYLSTNVPLQYIAENTAFRKGRVSMYAQSNTEHLILPTSVTSGLLSDHTSKHLVSASIKTSLISAKTNTIDMTTTVYSSFVTNKNRIELMKNNIMRSTTTLNSSNSKIHQSSTGLTVGVPVSILVVLIIGLFIICRLRHLGPFKEKAEEYTISITKTTDPNYHDIDFDLEKETNFIDNDSKHNFLETKGDDIQIKPTDNPPNGETNMPNNAYGVVVKNRIPDAIKTEKNQDKDEHTFSGTDESDYNILNQPRRISGNESSNIYDTSAGNLDVHDPTYNTTTQVYVKERATESDYDHL</sequence>
<organism evidence="3 4">
    <name type="scientific">Mytilus coruscus</name>
    <name type="common">Sea mussel</name>
    <dbReference type="NCBI Taxonomy" id="42192"/>
    <lineage>
        <taxon>Eukaryota</taxon>
        <taxon>Metazoa</taxon>
        <taxon>Spiralia</taxon>
        <taxon>Lophotrochozoa</taxon>
        <taxon>Mollusca</taxon>
        <taxon>Bivalvia</taxon>
        <taxon>Autobranchia</taxon>
        <taxon>Pteriomorphia</taxon>
        <taxon>Mytilida</taxon>
        <taxon>Mytiloidea</taxon>
        <taxon>Mytilidae</taxon>
        <taxon>Mytilinae</taxon>
        <taxon>Mytilus</taxon>
    </lineage>
</organism>
<dbReference type="InterPro" id="IPR016187">
    <property type="entry name" value="CTDL_fold"/>
</dbReference>
<keyword evidence="2" id="KW-1133">Transmembrane helix</keyword>
<gene>
    <name evidence="3" type="ORF">MCOR_9040</name>
</gene>
<dbReference type="Proteomes" id="UP000507470">
    <property type="component" value="Unassembled WGS sequence"/>
</dbReference>
<reference evidence="3 4" key="1">
    <citation type="submission" date="2020-06" db="EMBL/GenBank/DDBJ databases">
        <authorList>
            <person name="Li R."/>
            <person name="Bekaert M."/>
        </authorList>
    </citation>
    <scope>NUCLEOTIDE SEQUENCE [LARGE SCALE GENOMIC DNA]</scope>
    <source>
        <strain evidence="4">wild</strain>
    </source>
</reference>
<name>A0A6J8APT6_MYTCO</name>
<proteinExistence type="predicted"/>
<evidence type="ECO:0000313" key="3">
    <source>
        <dbReference type="EMBL" id="CAC5370065.1"/>
    </source>
</evidence>
<keyword evidence="2" id="KW-0812">Transmembrane</keyword>
<dbReference type="Gene3D" id="3.10.100.10">
    <property type="entry name" value="Mannose-Binding Protein A, subunit A"/>
    <property type="match status" value="1"/>
</dbReference>
<feature type="compositionally biased region" description="Polar residues" evidence="1">
    <location>
        <begin position="492"/>
        <end position="504"/>
    </location>
</feature>
<evidence type="ECO:0000313" key="4">
    <source>
        <dbReference type="Proteomes" id="UP000507470"/>
    </source>
</evidence>
<dbReference type="EMBL" id="CACVKT020001649">
    <property type="protein sequence ID" value="CAC5370065.1"/>
    <property type="molecule type" value="Genomic_DNA"/>
</dbReference>
<evidence type="ECO:0008006" key="5">
    <source>
        <dbReference type="Google" id="ProtNLM"/>
    </source>
</evidence>